<evidence type="ECO:0000313" key="4">
    <source>
        <dbReference type="EMBL" id="ROO85120.1"/>
    </source>
</evidence>
<dbReference type="GO" id="GO:0000976">
    <property type="term" value="F:transcription cis-regulatory region binding"/>
    <property type="evidence" value="ECO:0007669"/>
    <property type="project" value="TreeGrafter"/>
</dbReference>
<reference evidence="4 5" key="1">
    <citation type="submission" date="2018-11" db="EMBL/GenBank/DDBJ databases">
        <title>Sequencing the genomes of 1000 actinobacteria strains.</title>
        <authorList>
            <person name="Klenk H.-P."/>
        </authorList>
    </citation>
    <scope>NUCLEOTIDE SEQUENCE [LARGE SCALE GENOMIC DNA]</scope>
    <source>
        <strain evidence="4 5">DSM 44254</strain>
    </source>
</reference>
<protein>
    <submittedName>
        <fullName evidence="4">TetR family transcriptional regulator</fullName>
    </submittedName>
</protein>
<keyword evidence="5" id="KW-1185">Reference proteome</keyword>
<dbReference type="PRINTS" id="PR00455">
    <property type="entry name" value="HTHTETR"/>
</dbReference>
<dbReference type="EMBL" id="RJKE01000001">
    <property type="protein sequence ID" value="ROO85120.1"/>
    <property type="molecule type" value="Genomic_DNA"/>
</dbReference>
<dbReference type="AlphaFoldDB" id="A0A3N1CUY0"/>
<gene>
    <name evidence="4" type="ORF">EDD29_2658</name>
</gene>
<dbReference type="InterPro" id="IPR050109">
    <property type="entry name" value="HTH-type_TetR-like_transc_reg"/>
</dbReference>
<dbReference type="Gene3D" id="1.10.357.10">
    <property type="entry name" value="Tetracycline Repressor, domain 2"/>
    <property type="match status" value="1"/>
</dbReference>
<dbReference type="RefSeq" id="WP_211359689.1">
    <property type="nucleotide sequence ID" value="NZ_RJKE01000001.1"/>
</dbReference>
<name>A0A3N1CUY0_9ACTN</name>
<proteinExistence type="predicted"/>
<feature type="domain" description="HTH tetR-type" evidence="3">
    <location>
        <begin position="4"/>
        <end position="64"/>
    </location>
</feature>
<feature type="DNA-binding region" description="H-T-H motif" evidence="2">
    <location>
        <begin position="27"/>
        <end position="46"/>
    </location>
</feature>
<dbReference type="GO" id="GO:0003700">
    <property type="term" value="F:DNA-binding transcription factor activity"/>
    <property type="evidence" value="ECO:0007669"/>
    <property type="project" value="TreeGrafter"/>
</dbReference>
<comment type="caution">
    <text evidence="4">The sequence shown here is derived from an EMBL/GenBank/DDBJ whole genome shotgun (WGS) entry which is preliminary data.</text>
</comment>
<evidence type="ECO:0000256" key="1">
    <source>
        <dbReference type="ARBA" id="ARBA00023125"/>
    </source>
</evidence>
<organism evidence="4 5">
    <name type="scientific">Actinocorallia herbida</name>
    <dbReference type="NCBI Taxonomy" id="58109"/>
    <lineage>
        <taxon>Bacteria</taxon>
        <taxon>Bacillati</taxon>
        <taxon>Actinomycetota</taxon>
        <taxon>Actinomycetes</taxon>
        <taxon>Streptosporangiales</taxon>
        <taxon>Thermomonosporaceae</taxon>
        <taxon>Actinocorallia</taxon>
    </lineage>
</organism>
<dbReference type="InterPro" id="IPR009057">
    <property type="entry name" value="Homeodomain-like_sf"/>
</dbReference>
<evidence type="ECO:0000259" key="3">
    <source>
        <dbReference type="PROSITE" id="PS50977"/>
    </source>
</evidence>
<dbReference type="PANTHER" id="PTHR30055">
    <property type="entry name" value="HTH-TYPE TRANSCRIPTIONAL REGULATOR RUTR"/>
    <property type="match status" value="1"/>
</dbReference>
<sequence length="182" mass="19810">MDAERNRLRLLEAAYRLLAEHGVANLTMESVAVAAGVGKGTVFRRFGDRAGLMLELLSHREEQFQAAYLTGPPPLGPGAPAVDRLHAFGPALLCHESGHRDLILAARTDPLRQYGVPGYVLRASHLAMLLREANAPGDPDLLARALLSSVDTALVDHLTTRENLPLPRLEASWHHLVTRLAP</sequence>
<dbReference type="InterPro" id="IPR001647">
    <property type="entry name" value="HTH_TetR"/>
</dbReference>
<evidence type="ECO:0000256" key="2">
    <source>
        <dbReference type="PROSITE-ProRule" id="PRU00335"/>
    </source>
</evidence>
<dbReference type="Pfam" id="PF00440">
    <property type="entry name" value="TetR_N"/>
    <property type="match status" value="1"/>
</dbReference>
<evidence type="ECO:0000313" key="5">
    <source>
        <dbReference type="Proteomes" id="UP000272400"/>
    </source>
</evidence>
<dbReference type="SUPFAM" id="SSF46689">
    <property type="entry name" value="Homeodomain-like"/>
    <property type="match status" value="1"/>
</dbReference>
<dbReference type="Proteomes" id="UP000272400">
    <property type="component" value="Unassembled WGS sequence"/>
</dbReference>
<accession>A0A3N1CUY0</accession>
<dbReference type="PANTHER" id="PTHR30055:SF209">
    <property type="entry name" value="POSSIBLE TRANSCRIPTIONAL REGULATORY PROTEIN (PROBABLY TETR-FAMILY)"/>
    <property type="match status" value="1"/>
</dbReference>
<keyword evidence="1 2" id="KW-0238">DNA-binding</keyword>
<dbReference type="PROSITE" id="PS50977">
    <property type="entry name" value="HTH_TETR_2"/>
    <property type="match status" value="1"/>
</dbReference>